<accession>A0A1Q2L4M4</accession>
<sequence length="796" mass="90618">MKQKDGYHVCLMCPPSLTKKWPQEIRQLIPEAEVHVISHTDQLIRFHSDWTQKGRPKPVKPTFFIISFTIMRGDARTMPAIDYRRKVMLPKEEGAERGGFYCHSCGKAHQVIENKQTETNENGIEREIFETRNMESSEFGTSRRIHTGVLPANAFCFYCGDSFWTKRVPVRYGSFKAWTAHEKKLAHAIRQESKNHVQHIQSSQPKPAAITGMPRRVAAIEYIRRKMKHFFDMAIVDEIHELKAGMSAQGNALGALVESSKKVIGGTGTLFGGKAEDVYYLLWRLFPQMMAESGYRYEEVTRFNEEYGNIEETTYESRSEASEYTNTNSRGGDRRTTKKVMPGISPFIFGKYLVQNVINVRLKDVWPDPVELVDTPTIFVPMSEELRKPYDQMLHSFERAIDSYDDGFKLFMKMTDYGIAYPDNPFKFPDATHKNADGKREVFWDAHHLNPDCTLPKEAKLQEIIQTEMAEGRKAIVYVRDTGTSVSERDLRPRLKEKLEEIGAKVCILDTSTTKTNNRSEWLANKIEQENYDVCIVSQELVKVGLDLLCTPTLIYYQFSWSLFTINQSARRAWRLGQDKECRLFYLAYKNSFQEKMAELIAKKNRATAAINGEVSSDGLSAMLGDEGDLQSMLIESVKNGGAAMKGSAEEWIHQTSDRARQLLANIGKKKQLAPIEAFRKWVQGEITGDVTRNAFFRRAKEFTALVESGGLPGFAFDGTGLTVDYTTVFGFDREYISDGSLLYHMSKPLDTADAKTIERDTAGSEKLTLITVTQQKTKLTKKKVAEDQLAFDLFA</sequence>
<dbReference type="PANTHER" id="PTHR45766:SF6">
    <property type="entry name" value="SWI_SNF-RELATED MATRIX-ASSOCIATED ACTIN-DEPENDENT REGULATOR OF CHROMATIN SUBFAMILY A-LIKE PROTEIN 1"/>
    <property type="match status" value="1"/>
</dbReference>
<proteinExistence type="predicted"/>
<protein>
    <recommendedName>
        <fullName evidence="3">Helicase C-terminal domain-containing protein</fullName>
    </recommendedName>
</protein>
<dbReference type="InterPro" id="IPR001650">
    <property type="entry name" value="Helicase_C-like"/>
</dbReference>
<evidence type="ECO:0000256" key="2">
    <source>
        <dbReference type="SAM" id="MobiDB-lite"/>
    </source>
</evidence>
<geneLocation type="plasmid" evidence="4 5">
    <name>unnamed1</name>
</geneLocation>
<evidence type="ECO:0000313" key="5">
    <source>
        <dbReference type="Proteomes" id="UP000188184"/>
    </source>
</evidence>
<dbReference type="PANTHER" id="PTHR45766">
    <property type="entry name" value="DNA ANNEALING HELICASE AND ENDONUCLEASE ZRANB3 FAMILY MEMBER"/>
    <property type="match status" value="1"/>
</dbReference>
<feature type="domain" description="Helicase C-terminal" evidence="3">
    <location>
        <begin position="460"/>
        <end position="616"/>
    </location>
</feature>
<organism evidence="4 5">
    <name type="scientific">Planococcus lenghuensis</name>
    <dbReference type="NCBI Taxonomy" id="2213202"/>
    <lineage>
        <taxon>Bacteria</taxon>
        <taxon>Bacillati</taxon>
        <taxon>Bacillota</taxon>
        <taxon>Bacilli</taxon>
        <taxon>Bacillales</taxon>
        <taxon>Caryophanaceae</taxon>
        <taxon>Planococcus</taxon>
    </lineage>
</organism>
<dbReference type="RefSeq" id="WP_232336873.1">
    <property type="nucleotide sequence ID" value="NZ_CP019641.1"/>
</dbReference>
<dbReference type="KEGG" id="pmar:B0X71_19595"/>
<dbReference type="EMBL" id="CP019641">
    <property type="protein sequence ID" value="AQQ55376.1"/>
    <property type="molecule type" value="Genomic_DNA"/>
</dbReference>
<evidence type="ECO:0000259" key="3">
    <source>
        <dbReference type="PROSITE" id="PS51194"/>
    </source>
</evidence>
<dbReference type="Pfam" id="PF00271">
    <property type="entry name" value="Helicase_C"/>
    <property type="match status" value="1"/>
</dbReference>
<feature type="region of interest" description="Disordered" evidence="2">
    <location>
        <begin position="314"/>
        <end position="336"/>
    </location>
</feature>
<evidence type="ECO:0000313" key="4">
    <source>
        <dbReference type="EMBL" id="AQQ55376.1"/>
    </source>
</evidence>
<name>A0A1Q2L4M4_9BACL</name>
<reference evidence="4 5" key="1">
    <citation type="submission" date="2017-02" db="EMBL/GenBank/DDBJ databases">
        <title>The complete genomic sequence of a novel cold adapted crude oil-degrading bacterium Planococcus qaidamina Y42.</title>
        <authorList>
            <person name="Yang R."/>
        </authorList>
    </citation>
    <scope>NUCLEOTIDE SEQUENCE [LARGE SCALE GENOMIC DNA]</scope>
    <source>
        <strain evidence="4 5">Y42</strain>
        <plasmid evidence="4 5">unnamed1</plasmid>
    </source>
</reference>
<keyword evidence="5" id="KW-1185">Reference proteome</keyword>
<gene>
    <name evidence="4" type="ORF">B0X71_19595</name>
</gene>
<dbReference type="PROSITE" id="PS51194">
    <property type="entry name" value="HELICASE_CTER"/>
    <property type="match status" value="1"/>
</dbReference>
<keyword evidence="1" id="KW-0378">Hydrolase</keyword>
<keyword evidence="4" id="KW-0614">Plasmid</keyword>
<dbReference type="GO" id="GO:0016787">
    <property type="term" value="F:hydrolase activity"/>
    <property type="evidence" value="ECO:0007669"/>
    <property type="project" value="UniProtKB-KW"/>
</dbReference>
<dbReference type="AlphaFoldDB" id="A0A1Q2L4M4"/>
<dbReference type="Gene3D" id="3.40.50.300">
    <property type="entry name" value="P-loop containing nucleotide triphosphate hydrolases"/>
    <property type="match status" value="1"/>
</dbReference>
<evidence type="ECO:0000256" key="1">
    <source>
        <dbReference type="ARBA" id="ARBA00022801"/>
    </source>
</evidence>
<dbReference type="Proteomes" id="UP000188184">
    <property type="component" value="Plasmid unnamed1"/>
</dbReference>
<dbReference type="InterPro" id="IPR027417">
    <property type="entry name" value="P-loop_NTPase"/>
</dbReference>
<dbReference type="SUPFAM" id="SSF52540">
    <property type="entry name" value="P-loop containing nucleoside triphosphate hydrolases"/>
    <property type="match status" value="2"/>
</dbReference>